<protein>
    <recommendedName>
        <fullName evidence="3 9">NADH-ubiquinone oxidoreductase chain 3</fullName>
        <ecNumber evidence="9">7.1.1.2</ecNumber>
    </recommendedName>
</protein>
<keyword evidence="9" id="KW-0830">Ubiquinone</keyword>
<comment type="function">
    <text evidence="9">Core subunit of the mitochondrial membrane respiratory chain NADH dehydrogenase (Complex I) which catalyzes electron transfer from NADH through the respiratory chain, using ubiquinone as an electron acceptor. Essential for the catalytic activity of complex I.</text>
</comment>
<accession>A0A2U9GHW9</accession>
<evidence type="ECO:0000256" key="9">
    <source>
        <dbReference type="RuleBase" id="RU003640"/>
    </source>
</evidence>
<evidence type="ECO:0000256" key="3">
    <source>
        <dbReference type="ARBA" id="ARBA00021007"/>
    </source>
</evidence>
<dbReference type="Gene3D" id="1.20.58.1610">
    <property type="entry name" value="NADH:ubiquinone/plastoquinone oxidoreductase, chain 3"/>
    <property type="match status" value="1"/>
</dbReference>
<keyword evidence="9" id="KW-0679">Respiratory chain</keyword>
<evidence type="ECO:0000256" key="7">
    <source>
        <dbReference type="ARBA" id="ARBA00023136"/>
    </source>
</evidence>
<sequence length="137" mass="16251">MAMFFTYASNNFYYANISLFKNEYFPVLVIVLTAFVLSFVILGFSFFFVVQKPDIEKLSTYECGFEPYNDSRHKFDIKFYLLAIIFIVFDIETAFLLPWSVSLSKLNILGFWSMIDFIFELNFVYLYIWSIGALDWD</sequence>
<evidence type="ECO:0000256" key="2">
    <source>
        <dbReference type="ARBA" id="ARBA00008472"/>
    </source>
</evidence>
<dbReference type="AlphaFoldDB" id="A0A2U9GHW9"/>
<dbReference type="RefSeq" id="YP_009495429.1">
    <property type="nucleotide sequence ID" value="NC_037987.1"/>
</dbReference>
<proteinExistence type="inferred from homology"/>
<dbReference type="InterPro" id="IPR000440">
    <property type="entry name" value="NADH_UbQ/plastoQ_OxRdtase_su3"/>
</dbReference>
<organism evidence="10">
    <name type="scientific">Eunotia naegelii</name>
    <dbReference type="NCBI Taxonomy" id="1458866"/>
    <lineage>
        <taxon>Eukaryota</taxon>
        <taxon>Sar</taxon>
        <taxon>Stramenopiles</taxon>
        <taxon>Ochrophyta</taxon>
        <taxon>Bacillariophyta</taxon>
        <taxon>Bacillariophyceae</taxon>
        <taxon>Eunotiophycidae</taxon>
        <taxon>Eunotiales</taxon>
        <taxon>Eunotiaceae</taxon>
        <taxon>Eunotia</taxon>
    </lineage>
</organism>
<keyword evidence="9 10" id="KW-0496">Mitochondrion</keyword>
<dbReference type="PANTHER" id="PTHR11058:SF9">
    <property type="entry name" value="NADH-UBIQUINONE OXIDOREDUCTASE CHAIN 3"/>
    <property type="match status" value="1"/>
</dbReference>
<dbReference type="GO" id="GO:0030964">
    <property type="term" value="C:NADH dehydrogenase complex"/>
    <property type="evidence" value="ECO:0007669"/>
    <property type="project" value="TreeGrafter"/>
</dbReference>
<keyword evidence="5 9" id="KW-0812">Transmembrane</keyword>
<keyword evidence="7 9" id="KW-0472">Membrane</keyword>
<evidence type="ECO:0000256" key="6">
    <source>
        <dbReference type="ARBA" id="ARBA00022989"/>
    </source>
</evidence>
<keyword evidence="4 9" id="KW-0813">Transport</keyword>
<evidence type="ECO:0000256" key="8">
    <source>
        <dbReference type="ARBA" id="ARBA00049551"/>
    </source>
</evidence>
<keyword evidence="9" id="KW-1278">Translocase</keyword>
<dbReference type="GeneID" id="36957353"/>
<dbReference type="GO" id="GO:0031966">
    <property type="term" value="C:mitochondrial membrane"/>
    <property type="evidence" value="ECO:0007669"/>
    <property type="project" value="UniProtKB-SubCell"/>
</dbReference>
<evidence type="ECO:0000256" key="4">
    <source>
        <dbReference type="ARBA" id="ARBA00022448"/>
    </source>
</evidence>
<dbReference type="HAMAP" id="MF_01394">
    <property type="entry name" value="NDH1_NuoA"/>
    <property type="match status" value="1"/>
</dbReference>
<dbReference type="GO" id="GO:0008137">
    <property type="term" value="F:NADH dehydrogenase (ubiquinone) activity"/>
    <property type="evidence" value="ECO:0007669"/>
    <property type="project" value="UniProtKB-UniRule"/>
</dbReference>
<dbReference type="EMBL" id="MG271846">
    <property type="protein sequence ID" value="AWQ64076.1"/>
    <property type="molecule type" value="Genomic_DNA"/>
</dbReference>
<keyword evidence="9" id="KW-0249">Electron transport</keyword>
<feature type="transmembrane region" description="Helical" evidence="9">
    <location>
        <begin position="111"/>
        <end position="134"/>
    </location>
</feature>
<evidence type="ECO:0000313" key="10">
    <source>
        <dbReference type="EMBL" id="AWQ64076.1"/>
    </source>
</evidence>
<feature type="transmembrane region" description="Helical" evidence="9">
    <location>
        <begin position="79"/>
        <end position="99"/>
    </location>
</feature>
<dbReference type="PANTHER" id="PTHR11058">
    <property type="entry name" value="NADH-UBIQUINONE OXIDOREDUCTASE CHAIN 3"/>
    <property type="match status" value="1"/>
</dbReference>
<evidence type="ECO:0000256" key="1">
    <source>
        <dbReference type="ARBA" id="ARBA00004141"/>
    </source>
</evidence>
<dbReference type="Pfam" id="PF00507">
    <property type="entry name" value="Oxidored_q4"/>
    <property type="match status" value="1"/>
</dbReference>
<dbReference type="GO" id="GO:0016651">
    <property type="term" value="F:oxidoreductase activity, acting on NAD(P)H"/>
    <property type="evidence" value="ECO:0007669"/>
    <property type="project" value="InterPro"/>
</dbReference>
<dbReference type="InterPro" id="IPR038430">
    <property type="entry name" value="NDAH_ubi_oxred_su3_sf"/>
</dbReference>
<dbReference type="EC" id="7.1.1.2" evidence="9"/>
<comment type="catalytic activity">
    <reaction evidence="8 9">
        <text>a ubiquinone + NADH + 5 H(+)(in) = a ubiquinol + NAD(+) + 4 H(+)(out)</text>
        <dbReference type="Rhea" id="RHEA:29091"/>
        <dbReference type="Rhea" id="RHEA-COMP:9565"/>
        <dbReference type="Rhea" id="RHEA-COMP:9566"/>
        <dbReference type="ChEBI" id="CHEBI:15378"/>
        <dbReference type="ChEBI" id="CHEBI:16389"/>
        <dbReference type="ChEBI" id="CHEBI:17976"/>
        <dbReference type="ChEBI" id="CHEBI:57540"/>
        <dbReference type="ChEBI" id="CHEBI:57945"/>
        <dbReference type="EC" id="7.1.1.2"/>
    </reaction>
</comment>
<reference evidence="10" key="1">
    <citation type="journal article" date="2018" name="Genome Biol. Evol.">
        <title>Recurrent loss, horizontal transfer, and the obscure origins of mitochondrial introns in diatoms (Bacillariophyta).</title>
        <authorList>
            <person name="Guillory W.X."/>
            <person name="Onyshchenko A."/>
            <person name="Ruck E.C."/>
            <person name="Parks M."/>
            <person name="Nakov T."/>
            <person name="Wickett N.J."/>
            <person name="Alverson A.J."/>
        </authorList>
    </citation>
    <scope>NUCLEOTIDE SEQUENCE</scope>
    <source>
        <strain evidence="10">UTEX FD354</strain>
    </source>
</reference>
<geneLocation type="mitochondrion" evidence="10"/>
<gene>
    <name evidence="10" type="primary">nad3</name>
</gene>
<feature type="transmembrane region" description="Helical" evidence="9">
    <location>
        <begin position="24"/>
        <end position="50"/>
    </location>
</feature>
<dbReference type="InterPro" id="IPR023043">
    <property type="entry name" value="NAD(P)H_OxRDtase_bac/plastid"/>
</dbReference>
<evidence type="ECO:0000256" key="5">
    <source>
        <dbReference type="ARBA" id="ARBA00022692"/>
    </source>
</evidence>
<name>A0A2U9GHW9_9STRA</name>
<keyword evidence="6 9" id="KW-1133">Transmembrane helix</keyword>
<comment type="similarity">
    <text evidence="2 9">Belongs to the complex I subunit 3 family.</text>
</comment>
<keyword evidence="9" id="KW-0520">NAD</keyword>
<comment type="subcellular location">
    <subcellularLocation>
        <location evidence="1">Membrane</location>
        <topology evidence="1">Multi-pass membrane protein</topology>
    </subcellularLocation>
    <subcellularLocation>
        <location evidence="9">Mitochondrion membrane</location>
        <topology evidence="9">Multi-pass membrane protein</topology>
    </subcellularLocation>
</comment>